<accession>A0A410DYW5</accession>
<dbReference type="PANTHER" id="PTHR46795:SF3">
    <property type="entry name" value="ABC TRANSPORTER PERMEASE"/>
    <property type="match status" value="1"/>
</dbReference>
<protein>
    <submittedName>
        <fullName evidence="8">ABC transporter permease</fullName>
    </submittedName>
</protein>
<evidence type="ECO:0000256" key="2">
    <source>
        <dbReference type="ARBA" id="ARBA00022475"/>
    </source>
</evidence>
<keyword evidence="4 6" id="KW-1133">Transmembrane helix</keyword>
<dbReference type="EMBL" id="CP025746">
    <property type="protein sequence ID" value="QAA34254.1"/>
    <property type="molecule type" value="Genomic_DNA"/>
</dbReference>
<sequence>MTLVSITTRNIKSNFKSYWSYFLSLSFSIFSVYLFMSILYSKYIQDELGEMKKFMILFNIGAVMIIMFSAFFIWYSNSFFVKSRKKEFATYMLLGMSKNQVARVNFYENTFITLAALITGISLGLIFSKFFIMLLFYMIKTSAVVPFQWNIRAIIQSLKIFVVIYIVISLHGSIIVRKSSLIDLFNASKKVEKGLKVSAITLLFAVVSIVCLYFGYSMAIKQLGSNLLKAPIVVLLVVVGTILFFTSATTFLIYANKKNEKSLFKGTKLISTSQLYFRYRGNVGTLSIIAISITVALCALVTCVGSYTKTEENSRYMRPFSIEYFRTKDENKTFNSILDKHKEVSVKFSDSIDIVKVTAKDPLVNKDSGFYVIGESEFNKLSKQQKLDRRANLKDENDCYFIQLQSFATNEAALNKVVNINIKDKSYNLKVTASDIKPFLALDHFTQTFVVKDNVYDSIKLNSDEANISKLDGYMLEDDFKAESFINDLSKNLPKESGMVTFYEHYKDGLKLLGMMAFIGLFIGALFIMATGSIIYFKMVMEAREDKEKFITLSKIGVSNKEIKTAVAKELGLLFGAPFVVAFANSLPATIALSKMLSLKLMNSFLIIVSIYALIYCIYYFVTLNTYTKVVRDSNLSD</sequence>
<dbReference type="RefSeq" id="WP_128214975.1">
    <property type="nucleotide sequence ID" value="NZ_CP025746.1"/>
</dbReference>
<proteinExistence type="inferred from homology"/>
<dbReference type="InterPro" id="IPR027022">
    <property type="entry name" value="ABC_permease_BceB-typ"/>
</dbReference>
<keyword evidence="9" id="KW-1185">Reference proteome</keyword>
<dbReference type="Proteomes" id="UP000286268">
    <property type="component" value="Chromosome"/>
</dbReference>
<comment type="subcellular location">
    <subcellularLocation>
        <location evidence="1 6">Cell membrane</location>
        <topology evidence="1 6">Multi-pass membrane protein</topology>
    </subcellularLocation>
</comment>
<organism evidence="8 9">
    <name type="scientific">Clostridium manihotivorum</name>
    <dbReference type="NCBI Taxonomy" id="2320868"/>
    <lineage>
        <taxon>Bacteria</taxon>
        <taxon>Bacillati</taxon>
        <taxon>Bacillota</taxon>
        <taxon>Clostridia</taxon>
        <taxon>Eubacteriales</taxon>
        <taxon>Clostridiaceae</taxon>
        <taxon>Clostridium</taxon>
    </lineage>
</organism>
<feature type="transmembrane region" description="Helical" evidence="6">
    <location>
        <begin position="18"/>
        <end position="42"/>
    </location>
</feature>
<dbReference type="InterPro" id="IPR003838">
    <property type="entry name" value="ABC3_permease_C"/>
</dbReference>
<dbReference type="GO" id="GO:0055085">
    <property type="term" value="P:transmembrane transport"/>
    <property type="evidence" value="ECO:0007669"/>
    <property type="project" value="UniProtKB-UniRule"/>
</dbReference>
<evidence type="ECO:0000313" key="9">
    <source>
        <dbReference type="Proteomes" id="UP000286268"/>
    </source>
</evidence>
<evidence type="ECO:0000256" key="5">
    <source>
        <dbReference type="ARBA" id="ARBA00023136"/>
    </source>
</evidence>
<dbReference type="KEGG" id="cmah:C1I91_22885"/>
<evidence type="ECO:0000259" key="7">
    <source>
        <dbReference type="Pfam" id="PF02687"/>
    </source>
</evidence>
<dbReference type="InterPro" id="IPR052536">
    <property type="entry name" value="ABC-4_Integral_Memb_Prot"/>
</dbReference>
<gene>
    <name evidence="8" type="ORF">C1I91_22885</name>
</gene>
<evidence type="ECO:0000256" key="1">
    <source>
        <dbReference type="ARBA" id="ARBA00004651"/>
    </source>
</evidence>
<keyword evidence="2 6" id="KW-1003">Cell membrane</keyword>
<feature type="transmembrane region" description="Helical" evidence="6">
    <location>
        <begin position="197"/>
        <end position="220"/>
    </location>
</feature>
<evidence type="ECO:0000313" key="8">
    <source>
        <dbReference type="EMBL" id="QAA34254.1"/>
    </source>
</evidence>
<feature type="transmembrane region" description="Helical" evidence="6">
    <location>
        <begin position="571"/>
        <end position="593"/>
    </location>
</feature>
<evidence type="ECO:0000256" key="6">
    <source>
        <dbReference type="PIRNR" id="PIRNR018968"/>
    </source>
</evidence>
<feature type="domain" description="ABC3 transporter permease C-terminal" evidence="7">
    <location>
        <begin position="60"/>
        <end position="180"/>
    </location>
</feature>
<dbReference type="PANTHER" id="PTHR46795">
    <property type="entry name" value="ABC TRANSPORTER PERMEASE-RELATED-RELATED"/>
    <property type="match status" value="1"/>
</dbReference>
<keyword evidence="5 6" id="KW-0472">Membrane</keyword>
<comment type="similarity">
    <text evidence="6">Belongs to the ABC-4 integral membrane protein family.</text>
</comment>
<feature type="transmembrane region" description="Helical" evidence="6">
    <location>
        <begin position="605"/>
        <end position="622"/>
    </location>
</feature>
<dbReference type="Pfam" id="PF02687">
    <property type="entry name" value="FtsX"/>
    <property type="match status" value="1"/>
</dbReference>
<dbReference type="AlphaFoldDB" id="A0A410DYW5"/>
<evidence type="ECO:0000256" key="3">
    <source>
        <dbReference type="ARBA" id="ARBA00022692"/>
    </source>
</evidence>
<feature type="transmembrane region" description="Helical" evidence="6">
    <location>
        <begin position="158"/>
        <end position="177"/>
    </location>
</feature>
<feature type="transmembrane region" description="Helical" evidence="6">
    <location>
        <begin position="512"/>
        <end position="537"/>
    </location>
</feature>
<feature type="transmembrane region" description="Helical" evidence="6">
    <location>
        <begin position="232"/>
        <end position="255"/>
    </location>
</feature>
<feature type="transmembrane region" description="Helical" evidence="6">
    <location>
        <begin position="286"/>
        <end position="308"/>
    </location>
</feature>
<keyword evidence="6" id="KW-0813">Transport</keyword>
<name>A0A410DYW5_9CLOT</name>
<evidence type="ECO:0000256" key="4">
    <source>
        <dbReference type="ARBA" id="ARBA00022989"/>
    </source>
</evidence>
<dbReference type="OrthoDB" id="9781780at2"/>
<dbReference type="PIRSF" id="PIRSF018968">
    <property type="entry name" value="ABC_permease_BceB"/>
    <property type="match status" value="1"/>
</dbReference>
<feature type="transmembrane region" description="Helical" evidence="6">
    <location>
        <begin position="54"/>
        <end position="75"/>
    </location>
</feature>
<dbReference type="GO" id="GO:0005886">
    <property type="term" value="C:plasma membrane"/>
    <property type="evidence" value="ECO:0007669"/>
    <property type="project" value="UniProtKB-SubCell"/>
</dbReference>
<reference evidence="8 9" key="1">
    <citation type="submission" date="2018-01" db="EMBL/GenBank/DDBJ databases">
        <title>Genome Sequencing and Assembly of Anaerobacter polyendosporus strain CT4.</title>
        <authorList>
            <person name="Tachaapaikoon C."/>
            <person name="Sutheeworapong S."/>
            <person name="Jenjaroenpun P."/>
            <person name="Wongsurawat T."/>
            <person name="Nookeaw I."/>
            <person name="Cheawchanlertfa P."/>
            <person name="Kosugi A."/>
            <person name="Cheevadhanarak S."/>
            <person name="Ratanakhanokchai K."/>
        </authorList>
    </citation>
    <scope>NUCLEOTIDE SEQUENCE [LARGE SCALE GENOMIC DNA]</scope>
    <source>
        <strain evidence="8 9">CT4</strain>
    </source>
</reference>
<keyword evidence="3 6" id="KW-0812">Transmembrane</keyword>
<feature type="transmembrane region" description="Helical" evidence="6">
    <location>
        <begin position="111"/>
        <end position="137"/>
    </location>
</feature>